<dbReference type="InterPro" id="IPR017907">
    <property type="entry name" value="Znf_RING_CS"/>
</dbReference>
<dbReference type="Pfam" id="PF21235">
    <property type="entry name" value="UBA_ARI1"/>
    <property type="match status" value="1"/>
</dbReference>
<evidence type="ECO:0000256" key="8">
    <source>
        <dbReference type="ARBA" id="ARBA00022833"/>
    </source>
</evidence>
<keyword evidence="4" id="KW-0479">Metal-binding</keyword>
<evidence type="ECO:0000256" key="7">
    <source>
        <dbReference type="ARBA" id="ARBA00022786"/>
    </source>
</evidence>
<dbReference type="Gene3D" id="1.20.120.1750">
    <property type="match status" value="1"/>
</dbReference>
<sequence>MDSDEEYYYYSDEDQYIDEDDGSGMKPEGQRGDSSSSSAHADESKEATAGYSRMSVDEENKNSENLLPGSSNSGRSEGSATTSDKVRTAAAQQDEYTVMTPAMLRAEQEKLIKNVSDVLDTSYDISNVLLLHFKWNKERLFDAYYADPEKACRDAGAVPLVENARVGTDADAAGGSKEQGVFMCQILYMEVPYKYTFSLGCSGEDGTEHRFSLDAWQKYLCTKVGEGKDCIFTRCPADKCQAMVSPKVWEDILTRELDEPLDEKTRQRHAETLRVYQRHLATSFVDINRNIRWCPGKHCECAVLASGAVKEVRCTGCDQLFCFKCGADAHAPVSCKGLAAWQEKCLNESETANWILAHTKVCPKCSTRIEKNQGCNHMTCRMCRHDFCWICLQPWSEHGTTTGGYYNCNKFEGGTSDGNEDTAARAKKELDRYLHYYKRFATHQQAGKFATEQRKQAEQRMIDMQSKDQEQSWVDVQFLQQAVEQLIECRRVLMYTYAFAYFLPDGAKKELFEYNQSMLERNTEHLSELSELELGMMNRSEVINYTRVTGKFLRSLLEQVESEGLSMELPRDGTAPSSSSSSSSSSSLSAGANAKRAGSGALSAGKNQARSGTTSSGSRPSRTTSRRR</sequence>
<evidence type="ECO:0000256" key="2">
    <source>
        <dbReference type="ARBA" id="ARBA00012251"/>
    </source>
</evidence>
<dbReference type="Pfam" id="PF19422">
    <property type="entry name" value="Ariadne"/>
    <property type="match status" value="1"/>
</dbReference>
<dbReference type="Pfam" id="PF22191">
    <property type="entry name" value="IBR_1"/>
    <property type="match status" value="1"/>
</dbReference>
<proteinExistence type="predicted"/>
<evidence type="ECO:0000313" key="11">
    <source>
        <dbReference type="EMBL" id="GBG26191.1"/>
    </source>
</evidence>
<dbReference type="GO" id="GO:0008270">
    <property type="term" value="F:zinc ion binding"/>
    <property type="evidence" value="ECO:0007669"/>
    <property type="project" value="UniProtKB-KW"/>
</dbReference>
<evidence type="ECO:0000313" key="12">
    <source>
        <dbReference type="Proteomes" id="UP000241890"/>
    </source>
</evidence>
<accession>A0A2R5GDD1</accession>
<dbReference type="InterPro" id="IPR013083">
    <property type="entry name" value="Znf_RING/FYVE/PHD"/>
</dbReference>
<feature type="compositionally biased region" description="Low complexity" evidence="9">
    <location>
        <begin position="577"/>
        <end position="589"/>
    </location>
</feature>
<dbReference type="OrthoDB" id="10009520at2759"/>
<keyword evidence="8" id="KW-0862">Zinc</keyword>
<dbReference type="InterPro" id="IPR048962">
    <property type="entry name" value="ARIH1-like_UBL"/>
</dbReference>
<dbReference type="FunCoup" id="A0A2R5GDD1">
    <property type="interactions" value="348"/>
</dbReference>
<dbReference type="InParanoid" id="A0A2R5GDD1"/>
<dbReference type="EMBL" id="BEYU01000019">
    <property type="protein sequence ID" value="GBG26191.1"/>
    <property type="molecule type" value="Genomic_DNA"/>
</dbReference>
<keyword evidence="5" id="KW-0677">Repeat</keyword>
<keyword evidence="3" id="KW-0808">Transferase</keyword>
<evidence type="ECO:0000256" key="9">
    <source>
        <dbReference type="SAM" id="MobiDB-lite"/>
    </source>
</evidence>
<dbReference type="SMART" id="SM00647">
    <property type="entry name" value="IBR"/>
    <property type="match status" value="2"/>
</dbReference>
<dbReference type="Pfam" id="PF01485">
    <property type="entry name" value="IBR"/>
    <property type="match status" value="1"/>
</dbReference>
<dbReference type="InterPro" id="IPR002867">
    <property type="entry name" value="IBR_dom"/>
</dbReference>
<dbReference type="AlphaFoldDB" id="A0A2R5GDD1"/>
<feature type="compositionally biased region" description="Polar residues" evidence="9">
    <location>
        <begin position="63"/>
        <end position="83"/>
    </location>
</feature>
<dbReference type="GO" id="GO:0016567">
    <property type="term" value="P:protein ubiquitination"/>
    <property type="evidence" value="ECO:0007669"/>
    <property type="project" value="InterPro"/>
</dbReference>
<keyword evidence="12" id="KW-1185">Reference proteome</keyword>
<keyword evidence="7" id="KW-0833">Ubl conjugation pathway</keyword>
<dbReference type="PANTHER" id="PTHR11685">
    <property type="entry name" value="RBR FAMILY RING FINGER AND IBR DOMAIN-CONTAINING"/>
    <property type="match status" value="1"/>
</dbReference>
<evidence type="ECO:0000259" key="10">
    <source>
        <dbReference type="PROSITE" id="PS51873"/>
    </source>
</evidence>
<organism evidence="11 12">
    <name type="scientific">Hondaea fermentalgiana</name>
    <dbReference type="NCBI Taxonomy" id="2315210"/>
    <lineage>
        <taxon>Eukaryota</taxon>
        <taxon>Sar</taxon>
        <taxon>Stramenopiles</taxon>
        <taxon>Bigyra</taxon>
        <taxon>Labyrinthulomycetes</taxon>
        <taxon>Thraustochytrida</taxon>
        <taxon>Thraustochytriidae</taxon>
        <taxon>Hondaea</taxon>
    </lineage>
</organism>
<dbReference type="SUPFAM" id="SSF57850">
    <property type="entry name" value="RING/U-box"/>
    <property type="match status" value="2"/>
</dbReference>
<comment type="catalytic activity">
    <reaction evidence="1">
        <text>[E2 ubiquitin-conjugating enzyme]-S-ubiquitinyl-L-cysteine + [acceptor protein]-L-lysine = [E2 ubiquitin-conjugating enzyme]-L-cysteine + [acceptor protein]-N(6)-ubiquitinyl-L-lysine.</text>
        <dbReference type="EC" id="2.3.2.31"/>
    </reaction>
</comment>
<feature type="region of interest" description="Disordered" evidence="9">
    <location>
        <begin position="1"/>
        <end position="93"/>
    </location>
</feature>
<feature type="region of interest" description="Disordered" evidence="9">
    <location>
        <begin position="564"/>
        <end position="628"/>
    </location>
</feature>
<dbReference type="InterPro" id="IPR031127">
    <property type="entry name" value="E3_UB_ligase_RBR"/>
</dbReference>
<feature type="domain" description="RING-type" evidence="10">
    <location>
        <begin position="180"/>
        <end position="412"/>
    </location>
</feature>
<protein>
    <recommendedName>
        <fullName evidence="2">RBR-type E3 ubiquitin transferase</fullName>
        <ecNumber evidence="2">2.3.2.31</ecNumber>
    </recommendedName>
</protein>
<name>A0A2R5GDD1_9STRA</name>
<dbReference type="Gene3D" id="3.30.40.10">
    <property type="entry name" value="Zinc/RING finger domain, C3HC4 (zinc finger)"/>
    <property type="match status" value="1"/>
</dbReference>
<dbReference type="GO" id="GO:0061630">
    <property type="term" value="F:ubiquitin protein ligase activity"/>
    <property type="evidence" value="ECO:0007669"/>
    <property type="project" value="UniProtKB-EC"/>
</dbReference>
<dbReference type="Proteomes" id="UP000241890">
    <property type="component" value="Unassembled WGS sequence"/>
</dbReference>
<feature type="compositionally biased region" description="Low complexity" evidence="9">
    <location>
        <begin position="610"/>
        <end position="628"/>
    </location>
</feature>
<dbReference type="FunFam" id="1.20.120.1750:FF:000022">
    <property type="entry name" value="RBR-type E3 ubiquitin transferase"/>
    <property type="match status" value="1"/>
</dbReference>
<evidence type="ECO:0000256" key="1">
    <source>
        <dbReference type="ARBA" id="ARBA00001798"/>
    </source>
</evidence>
<evidence type="ECO:0000256" key="3">
    <source>
        <dbReference type="ARBA" id="ARBA00022679"/>
    </source>
</evidence>
<evidence type="ECO:0000256" key="5">
    <source>
        <dbReference type="ARBA" id="ARBA00022737"/>
    </source>
</evidence>
<dbReference type="PROSITE" id="PS51873">
    <property type="entry name" value="TRIAD"/>
    <property type="match status" value="1"/>
</dbReference>
<reference evidence="11 12" key="1">
    <citation type="submission" date="2017-12" db="EMBL/GenBank/DDBJ databases">
        <title>Sequencing, de novo assembly and annotation of complete genome of a new Thraustochytrid species, strain FCC1311.</title>
        <authorList>
            <person name="Sedici K."/>
            <person name="Godart F."/>
            <person name="Aiese Cigliano R."/>
            <person name="Sanseverino W."/>
            <person name="Barakat M."/>
            <person name="Ortet P."/>
            <person name="Marechal E."/>
            <person name="Cagnac O."/>
            <person name="Amato A."/>
        </authorList>
    </citation>
    <scope>NUCLEOTIDE SEQUENCE [LARGE SCALE GENOMIC DNA]</scope>
</reference>
<dbReference type="InterPro" id="IPR045840">
    <property type="entry name" value="Ariadne"/>
</dbReference>
<keyword evidence="6" id="KW-0863">Zinc-finger</keyword>
<dbReference type="InterPro" id="IPR044066">
    <property type="entry name" value="TRIAD_supradom"/>
</dbReference>
<dbReference type="EC" id="2.3.2.31" evidence="2"/>
<dbReference type="PROSITE" id="PS00518">
    <property type="entry name" value="ZF_RING_1"/>
    <property type="match status" value="1"/>
</dbReference>
<feature type="compositionally biased region" description="Acidic residues" evidence="9">
    <location>
        <begin position="1"/>
        <end position="22"/>
    </location>
</feature>
<evidence type="ECO:0000256" key="6">
    <source>
        <dbReference type="ARBA" id="ARBA00022771"/>
    </source>
</evidence>
<comment type="caution">
    <text evidence="11">The sequence shown here is derived from an EMBL/GenBank/DDBJ whole genome shotgun (WGS) entry which is preliminary data.</text>
</comment>
<evidence type="ECO:0000256" key="4">
    <source>
        <dbReference type="ARBA" id="ARBA00022723"/>
    </source>
</evidence>
<gene>
    <name evidence="11" type="ORF">FCC1311_024122</name>
</gene>